<evidence type="ECO:0000259" key="8">
    <source>
        <dbReference type="Pfam" id="PF14748"/>
    </source>
</evidence>
<evidence type="ECO:0000256" key="2">
    <source>
        <dbReference type="ARBA" id="ARBA00022857"/>
    </source>
</evidence>
<evidence type="ECO:0000256" key="6">
    <source>
        <dbReference type="PIRSR" id="PIRSR000193-1"/>
    </source>
</evidence>
<feature type="domain" description="Pyrroline-5-carboxylate reductase dimerisation" evidence="8">
    <location>
        <begin position="165"/>
        <end position="271"/>
    </location>
</feature>
<evidence type="ECO:0000256" key="1">
    <source>
        <dbReference type="ARBA" id="ARBA00005525"/>
    </source>
</evidence>
<dbReference type="HAMAP" id="MF_01925">
    <property type="entry name" value="P5C_reductase"/>
    <property type="match status" value="1"/>
</dbReference>
<dbReference type="EC" id="1.5.1.2" evidence="4 5"/>
<dbReference type="SUPFAM" id="SSF48179">
    <property type="entry name" value="6-phosphogluconate dehydrogenase C-terminal domain-like"/>
    <property type="match status" value="1"/>
</dbReference>
<dbReference type="EMBL" id="CP046908">
    <property type="protein sequence ID" value="QGZ34362.1"/>
    <property type="molecule type" value="Genomic_DNA"/>
</dbReference>
<dbReference type="KEGG" id="siw:GH266_07490"/>
<comment type="pathway">
    <text evidence="4">Amino-acid biosynthesis; L-proline biosynthesis; L-proline from L-glutamate 5-semialdehyde: step 1/1.</text>
</comment>
<dbReference type="RefSeq" id="WP_158193334.1">
    <property type="nucleotide sequence ID" value="NZ_CP046908.1"/>
</dbReference>
<evidence type="ECO:0000256" key="3">
    <source>
        <dbReference type="ARBA" id="ARBA00023002"/>
    </source>
</evidence>
<dbReference type="PIRSF" id="PIRSF000193">
    <property type="entry name" value="Pyrrol-5-carb_rd"/>
    <property type="match status" value="1"/>
</dbReference>
<keyword evidence="2 4" id="KW-0521">NADP</keyword>
<dbReference type="Proteomes" id="UP000435648">
    <property type="component" value="Chromosome"/>
</dbReference>
<evidence type="ECO:0000256" key="5">
    <source>
        <dbReference type="NCBIfam" id="TIGR00112"/>
    </source>
</evidence>
<keyword evidence="3 4" id="KW-0560">Oxidoreductase</keyword>
<sequence length="273" mass="28134">MSFSKERPLVLVGAGKMGGAMLSGWLAAGTDPEAVLVVDPKPSTELLDMVAKSGIGHAEAVTDGLKAGVLLVALKPQIMESVLPSLAPAVDDRTLVISVAAGTPVAAFRKAFGDVAIVRVMPNTPSQVGRGMSVGYANDRTDGEQRATVDRLLAAIGASDWVEQEEQIDAVTAVSGSGPAYVFYLTEALAAAGVKAGLPEDLAMRIARQTVCGAGELLYRSDLPAAELRQNVTSPNGTTAAALAVLMEPETGIQPVMDKAVAAARKRSQELAG</sequence>
<dbReference type="PANTHER" id="PTHR11645:SF0">
    <property type="entry name" value="PYRROLINE-5-CARBOXYLATE REDUCTASE 3"/>
    <property type="match status" value="1"/>
</dbReference>
<feature type="binding site" evidence="6">
    <location>
        <begin position="73"/>
        <end position="76"/>
    </location>
    <ligand>
        <name>NADP(+)</name>
        <dbReference type="ChEBI" id="CHEBI:58349"/>
    </ligand>
</feature>
<dbReference type="Pfam" id="PF03807">
    <property type="entry name" value="F420_oxidored"/>
    <property type="match status" value="1"/>
</dbReference>
<keyword evidence="4" id="KW-0641">Proline biosynthesis</keyword>
<evidence type="ECO:0000313" key="9">
    <source>
        <dbReference type="EMBL" id="QGZ34362.1"/>
    </source>
</evidence>
<evidence type="ECO:0000259" key="7">
    <source>
        <dbReference type="Pfam" id="PF03807"/>
    </source>
</evidence>
<dbReference type="NCBIfam" id="TIGR00112">
    <property type="entry name" value="proC"/>
    <property type="match status" value="1"/>
</dbReference>
<comment type="catalytic activity">
    <reaction evidence="4">
        <text>L-proline + NAD(+) = (S)-1-pyrroline-5-carboxylate + NADH + 2 H(+)</text>
        <dbReference type="Rhea" id="RHEA:14105"/>
        <dbReference type="ChEBI" id="CHEBI:15378"/>
        <dbReference type="ChEBI" id="CHEBI:17388"/>
        <dbReference type="ChEBI" id="CHEBI:57540"/>
        <dbReference type="ChEBI" id="CHEBI:57945"/>
        <dbReference type="ChEBI" id="CHEBI:60039"/>
        <dbReference type="EC" id="1.5.1.2"/>
    </reaction>
</comment>
<dbReference type="SUPFAM" id="SSF51735">
    <property type="entry name" value="NAD(P)-binding Rossmann-fold domains"/>
    <property type="match status" value="1"/>
</dbReference>
<dbReference type="InterPro" id="IPR036291">
    <property type="entry name" value="NAD(P)-bd_dom_sf"/>
</dbReference>
<organism evidence="9 10">
    <name type="scientific">Stappia indica</name>
    <dbReference type="NCBI Taxonomy" id="538381"/>
    <lineage>
        <taxon>Bacteria</taxon>
        <taxon>Pseudomonadati</taxon>
        <taxon>Pseudomonadota</taxon>
        <taxon>Alphaproteobacteria</taxon>
        <taxon>Hyphomicrobiales</taxon>
        <taxon>Stappiaceae</taxon>
        <taxon>Stappia</taxon>
    </lineage>
</organism>
<dbReference type="InterPro" id="IPR029036">
    <property type="entry name" value="P5CR_dimer"/>
</dbReference>
<accession>A0A857C742</accession>
<dbReference type="Pfam" id="PF14748">
    <property type="entry name" value="P5CR_dimer"/>
    <property type="match status" value="1"/>
</dbReference>
<gene>
    <name evidence="4" type="primary">proC</name>
    <name evidence="9" type="ORF">GH266_07490</name>
</gene>
<dbReference type="InterPro" id="IPR008927">
    <property type="entry name" value="6-PGluconate_DH-like_C_sf"/>
</dbReference>
<comment type="similarity">
    <text evidence="1 4">Belongs to the pyrroline-5-carboxylate reductase family.</text>
</comment>
<dbReference type="FunFam" id="1.10.3730.10:FF:000001">
    <property type="entry name" value="Pyrroline-5-carboxylate reductase"/>
    <property type="match status" value="1"/>
</dbReference>
<comment type="catalytic activity">
    <reaction evidence="4">
        <text>L-proline + NADP(+) = (S)-1-pyrroline-5-carboxylate + NADPH + 2 H(+)</text>
        <dbReference type="Rhea" id="RHEA:14109"/>
        <dbReference type="ChEBI" id="CHEBI:15378"/>
        <dbReference type="ChEBI" id="CHEBI:17388"/>
        <dbReference type="ChEBI" id="CHEBI:57783"/>
        <dbReference type="ChEBI" id="CHEBI:58349"/>
        <dbReference type="ChEBI" id="CHEBI:60039"/>
        <dbReference type="EC" id="1.5.1.2"/>
    </reaction>
</comment>
<evidence type="ECO:0000313" key="10">
    <source>
        <dbReference type="Proteomes" id="UP000435648"/>
    </source>
</evidence>
<evidence type="ECO:0000256" key="4">
    <source>
        <dbReference type="HAMAP-Rule" id="MF_01925"/>
    </source>
</evidence>
<keyword evidence="4" id="KW-0028">Amino-acid biosynthesis</keyword>
<protein>
    <recommendedName>
        <fullName evidence="4 5">Pyrroline-5-carboxylate reductase</fullName>
        <shortName evidence="4">P5C reductase</shortName>
        <shortName evidence="4">P5CR</shortName>
        <ecNumber evidence="4 5">1.5.1.2</ecNumber>
    </recommendedName>
    <alternativeName>
        <fullName evidence="4">PCA reductase</fullName>
    </alternativeName>
</protein>
<dbReference type="InterPro" id="IPR000304">
    <property type="entry name" value="Pyrroline-COOH_reductase"/>
</dbReference>
<dbReference type="Gene3D" id="1.10.3730.10">
    <property type="entry name" value="ProC C-terminal domain-like"/>
    <property type="match status" value="1"/>
</dbReference>
<dbReference type="OrthoDB" id="9805754at2"/>
<feature type="domain" description="Pyrroline-5-carboxylate reductase catalytic N-terminal" evidence="7">
    <location>
        <begin position="11"/>
        <end position="102"/>
    </location>
</feature>
<dbReference type="PANTHER" id="PTHR11645">
    <property type="entry name" value="PYRROLINE-5-CARBOXYLATE REDUCTASE"/>
    <property type="match status" value="1"/>
</dbReference>
<dbReference type="InterPro" id="IPR028939">
    <property type="entry name" value="P5C_Rdtase_cat_N"/>
</dbReference>
<dbReference type="AlphaFoldDB" id="A0A857C742"/>
<reference evidence="9 10" key="1">
    <citation type="submission" date="2019-12" db="EMBL/GenBank/DDBJ databases">
        <title>The genome of Stappia indica PHM037.</title>
        <authorList>
            <person name="Kacar D."/>
            <person name="Galan B."/>
            <person name="Canedo L."/>
            <person name="Rodriguez P."/>
            <person name="de la Calle F."/>
            <person name="Garcia J.L."/>
        </authorList>
    </citation>
    <scope>NUCLEOTIDE SEQUENCE [LARGE SCALE GENOMIC DNA]</scope>
    <source>
        <strain evidence="9 10">PHM037</strain>
    </source>
</reference>
<proteinExistence type="inferred from homology"/>
<dbReference type="Gene3D" id="3.40.50.720">
    <property type="entry name" value="NAD(P)-binding Rossmann-like Domain"/>
    <property type="match status" value="1"/>
</dbReference>
<dbReference type="GO" id="GO:0005737">
    <property type="term" value="C:cytoplasm"/>
    <property type="evidence" value="ECO:0007669"/>
    <property type="project" value="UniProtKB-SubCell"/>
</dbReference>
<name>A0A857C742_9HYPH</name>
<dbReference type="GO" id="GO:0055129">
    <property type="term" value="P:L-proline biosynthetic process"/>
    <property type="evidence" value="ECO:0007669"/>
    <property type="project" value="UniProtKB-UniRule"/>
</dbReference>
<dbReference type="GO" id="GO:0004735">
    <property type="term" value="F:pyrroline-5-carboxylate reductase activity"/>
    <property type="evidence" value="ECO:0007669"/>
    <property type="project" value="UniProtKB-UniRule"/>
</dbReference>
<keyword evidence="4" id="KW-0963">Cytoplasm</keyword>
<comment type="subcellular location">
    <subcellularLocation>
        <location evidence="4">Cytoplasm</location>
    </subcellularLocation>
</comment>
<comment type="function">
    <text evidence="4">Catalyzes the reduction of 1-pyrroline-5-carboxylate (PCA) to L-proline.</text>
</comment>
<dbReference type="UniPathway" id="UPA00098">
    <property type="reaction ID" value="UER00361"/>
</dbReference>